<feature type="region of interest" description="Disordered" evidence="1">
    <location>
        <begin position="1"/>
        <end position="24"/>
    </location>
</feature>
<feature type="compositionally biased region" description="Basic and acidic residues" evidence="1">
    <location>
        <begin position="154"/>
        <end position="174"/>
    </location>
</feature>
<dbReference type="AlphaFoldDB" id="A0A6A6T4W7"/>
<dbReference type="PANTHER" id="PTHR42791:SF1">
    <property type="entry name" value="N-ACETYLTRANSFERASE DOMAIN-CONTAINING PROTEIN"/>
    <property type="match status" value="1"/>
</dbReference>
<feature type="domain" description="N-acetyltransferase" evidence="2">
    <location>
        <begin position="1"/>
        <end position="148"/>
    </location>
</feature>
<evidence type="ECO:0000256" key="1">
    <source>
        <dbReference type="SAM" id="MobiDB-lite"/>
    </source>
</evidence>
<name>A0A6A6T4W7_9PLEO</name>
<evidence type="ECO:0000313" key="3">
    <source>
        <dbReference type="EMBL" id="KAF2654936.1"/>
    </source>
</evidence>
<dbReference type="SUPFAM" id="SSF55729">
    <property type="entry name" value="Acyl-CoA N-acyltransferases (Nat)"/>
    <property type="match status" value="1"/>
</dbReference>
<dbReference type="Pfam" id="PF13673">
    <property type="entry name" value="Acetyltransf_10"/>
    <property type="match status" value="1"/>
</dbReference>
<dbReference type="InterPro" id="IPR016181">
    <property type="entry name" value="Acyl_CoA_acyltransferase"/>
</dbReference>
<dbReference type="PROSITE" id="PS51186">
    <property type="entry name" value="GNAT"/>
    <property type="match status" value="1"/>
</dbReference>
<keyword evidence="4" id="KW-1185">Reference proteome</keyword>
<organism evidence="3 4">
    <name type="scientific">Lophiostoma macrostomum CBS 122681</name>
    <dbReference type="NCBI Taxonomy" id="1314788"/>
    <lineage>
        <taxon>Eukaryota</taxon>
        <taxon>Fungi</taxon>
        <taxon>Dikarya</taxon>
        <taxon>Ascomycota</taxon>
        <taxon>Pezizomycotina</taxon>
        <taxon>Dothideomycetes</taxon>
        <taxon>Pleosporomycetidae</taxon>
        <taxon>Pleosporales</taxon>
        <taxon>Lophiostomataceae</taxon>
        <taxon>Lophiostoma</taxon>
    </lineage>
</organism>
<proteinExistence type="predicted"/>
<feature type="compositionally biased region" description="Acidic residues" evidence="1">
    <location>
        <begin position="8"/>
        <end position="21"/>
    </location>
</feature>
<dbReference type="PANTHER" id="PTHR42791">
    <property type="entry name" value="GNAT FAMILY ACETYLTRANSFERASE"/>
    <property type="match status" value="1"/>
</dbReference>
<dbReference type="GO" id="GO:0016747">
    <property type="term" value="F:acyltransferase activity, transferring groups other than amino-acyl groups"/>
    <property type="evidence" value="ECO:0007669"/>
    <property type="project" value="InterPro"/>
</dbReference>
<gene>
    <name evidence="3" type="ORF">K491DRAFT_716701</name>
</gene>
<dbReference type="EMBL" id="MU004356">
    <property type="protein sequence ID" value="KAF2654936.1"/>
    <property type="molecule type" value="Genomic_DNA"/>
</dbReference>
<feature type="region of interest" description="Disordered" evidence="1">
    <location>
        <begin position="152"/>
        <end position="174"/>
    </location>
</feature>
<dbReference type="InterPro" id="IPR052523">
    <property type="entry name" value="Trichothecene_AcTrans"/>
</dbReference>
<protein>
    <recommendedName>
        <fullName evidence="2">N-acetyltransferase domain-containing protein</fullName>
    </recommendedName>
</protein>
<accession>A0A6A6T4W7</accession>
<dbReference type="InterPro" id="IPR000182">
    <property type="entry name" value="GNAT_dom"/>
</dbReference>
<sequence>MSLKDQEAAYEELNETSEEQEDRQYFEDELYRSQLPDSSNKDLIMDFRSGLRHMRARVVGRRRHYALDNIVTHTLHRRRSLATQLISSTIQDADATALPLYLEVSSDNDAMRVYKKLGFEECGTWTIQDLGRYGGRKGDGVVYVGMVREPGMTSDRDIQRPSGDAERDITQSNQ</sequence>
<reference evidence="3" key="1">
    <citation type="journal article" date="2020" name="Stud. Mycol.">
        <title>101 Dothideomycetes genomes: a test case for predicting lifestyles and emergence of pathogens.</title>
        <authorList>
            <person name="Haridas S."/>
            <person name="Albert R."/>
            <person name="Binder M."/>
            <person name="Bloem J."/>
            <person name="Labutti K."/>
            <person name="Salamov A."/>
            <person name="Andreopoulos B."/>
            <person name="Baker S."/>
            <person name="Barry K."/>
            <person name="Bills G."/>
            <person name="Bluhm B."/>
            <person name="Cannon C."/>
            <person name="Castanera R."/>
            <person name="Culley D."/>
            <person name="Daum C."/>
            <person name="Ezra D."/>
            <person name="Gonzalez J."/>
            <person name="Henrissat B."/>
            <person name="Kuo A."/>
            <person name="Liang C."/>
            <person name="Lipzen A."/>
            <person name="Lutzoni F."/>
            <person name="Magnuson J."/>
            <person name="Mondo S."/>
            <person name="Nolan M."/>
            <person name="Ohm R."/>
            <person name="Pangilinan J."/>
            <person name="Park H.-J."/>
            <person name="Ramirez L."/>
            <person name="Alfaro M."/>
            <person name="Sun H."/>
            <person name="Tritt A."/>
            <person name="Yoshinaga Y."/>
            <person name="Zwiers L.-H."/>
            <person name="Turgeon B."/>
            <person name="Goodwin S."/>
            <person name="Spatafora J."/>
            <person name="Crous P."/>
            <person name="Grigoriev I."/>
        </authorList>
    </citation>
    <scope>NUCLEOTIDE SEQUENCE</scope>
    <source>
        <strain evidence="3">CBS 122681</strain>
    </source>
</reference>
<dbReference type="Proteomes" id="UP000799324">
    <property type="component" value="Unassembled WGS sequence"/>
</dbReference>
<evidence type="ECO:0000313" key="4">
    <source>
        <dbReference type="Proteomes" id="UP000799324"/>
    </source>
</evidence>
<dbReference type="OrthoDB" id="410198at2759"/>
<dbReference type="Gene3D" id="3.40.630.30">
    <property type="match status" value="1"/>
</dbReference>
<evidence type="ECO:0000259" key="2">
    <source>
        <dbReference type="PROSITE" id="PS51186"/>
    </source>
</evidence>